<evidence type="ECO:0000313" key="7">
    <source>
        <dbReference type="EMBL" id="NOL51368.1"/>
    </source>
</evidence>
<comment type="similarity">
    <text evidence="1 5 6">Belongs to the bacterial ribosomal protein bL19 family.</text>
</comment>
<dbReference type="Proteomes" id="UP000537862">
    <property type="component" value="Unassembled WGS sequence"/>
</dbReference>
<evidence type="ECO:0000256" key="2">
    <source>
        <dbReference type="ARBA" id="ARBA00022980"/>
    </source>
</evidence>
<dbReference type="Gene3D" id="2.30.30.790">
    <property type="match status" value="1"/>
</dbReference>
<accession>A0A849P749</accession>
<dbReference type="FunFam" id="2.30.30.790:FF:000001">
    <property type="entry name" value="50S ribosomal protein L19"/>
    <property type="match status" value="1"/>
</dbReference>
<comment type="caution">
    <text evidence="7">The sequence shown here is derived from an EMBL/GenBank/DDBJ whole genome shotgun (WGS) entry which is preliminary data.</text>
</comment>
<dbReference type="GO" id="GO:0022625">
    <property type="term" value="C:cytosolic large ribosomal subunit"/>
    <property type="evidence" value="ECO:0007669"/>
    <property type="project" value="TreeGrafter"/>
</dbReference>
<dbReference type="PROSITE" id="PS01015">
    <property type="entry name" value="RIBOSOMAL_L19"/>
    <property type="match status" value="1"/>
</dbReference>
<organism evidence="7 8">
    <name type="scientific">Pelistega suis</name>
    <dbReference type="NCBI Taxonomy" id="1631957"/>
    <lineage>
        <taxon>Bacteria</taxon>
        <taxon>Pseudomonadati</taxon>
        <taxon>Pseudomonadota</taxon>
        <taxon>Betaproteobacteria</taxon>
        <taxon>Burkholderiales</taxon>
        <taxon>Alcaligenaceae</taxon>
        <taxon>Pelistega</taxon>
    </lineage>
</organism>
<dbReference type="PANTHER" id="PTHR15680:SF9">
    <property type="entry name" value="LARGE RIBOSOMAL SUBUNIT PROTEIN BL19M"/>
    <property type="match status" value="1"/>
</dbReference>
<dbReference type="PANTHER" id="PTHR15680">
    <property type="entry name" value="RIBOSOMAL PROTEIN L19"/>
    <property type="match status" value="1"/>
</dbReference>
<evidence type="ECO:0000256" key="6">
    <source>
        <dbReference type="RuleBase" id="RU000559"/>
    </source>
</evidence>
<dbReference type="SUPFAM" id="SSF50104">
    <property type="entry name" value="Translation proteins SH3-like domain"/>
    <property type="match status" value="1"/>
</dbReference>
<reference evidence="7 8" key="1">
    <citation type="submission" date="2020-05" db="EMBL/GenBank/DDBJ databases">
        <authorList>
            <person name="Niu N."/>
        </authorList>
    </citation>
    <scope>NUCLEOTIDE SEQUENCE [LARGE SCALE GENOMIC DNA]</scope>
    <source>
        <strain evidence="7 8">3340-03</strain>
    </source>
</reference>
<comment type="function">
    <text evidence="5 6">This protein is located at the 30S-50S ribosomal subunit interface and may play a role in the structure and function of the aminoacyl-tRNA binding site.</text>
</comment>
<dbReference type="GO" id="GO:0006412">
    <property type="term" value="P:translation"/>
    <property type="evidence" value="ECO:0007669"/>
    <property type="project" value="UniProtKB-UniRule"/>
</dbReference>
<protein>
    <recommendedName>
        <fullName evidence="4 5">Large ribosomal subunit protein bL19</fullName>
    </recommendedName>
</protein>
<dbReference type="HAMAP" id="MF_00402">
    <property type="entry name" value="Ribosomal_bL19"/>
    <property type="match status" value="1"/>
</dbReference>
<dbReference type="InterPro" id="IPR018257">
    <property type="entry name" value="Ribosomal_bL19_CS"/>
</dbReference>
<dbReference type="PIRSF" id="PIRSF002191">
    <property type="entry name" value="Ribosomal_L19"/>
    <property type="match status" value="1"/>
</dbReference>
<dbReference type="NCBIfam" id="TIGR01024">
    <property type="entry name" value="rplS_bact"/>
    <property type="match status" value="1"/>
</dbReference>
<dbReference type="PRINTS" id="PR00061">
    <property type="entry name" value="RIBOSOMALL19"/>
</dbReference>
<dbReference type="AlphaFoldDB" id="A0A849P749"/>
<dbReference type="InterPro" id="IPR008991">
    <property type="entry name" value="Translation_prot_SH3-like_sf"/>
</dbReference>
<sequence length="123" mass="13885">MNLIQKLEQEEVARLTEGKPVVEFAPGDTVVVNVNVVEGNRKRQQAYEGVVIAKRNRGLNSAFIVRKISSGEAVERTFQLYSPQIASIEVKRRGAVRRAKLYYLRDRSGKSARIKEKLSARKA</sequence>
<dbReference type="EMBL" id="JABGBN010000002">
    <property type="protein sequence ID" value="NOL51368.1"/>
    <property type="molecule type" value="Genomic_DNA"/>
</dbReference>
<keyword evidence="3 5" id="KW-0687">Ribonucleoprotein</keyword>
<keyword evidence="2 5" id="KW-0689">Ribosomal protein</keyword>
<dbReference type="Pfam" id="PF01245">
    <property type="entry name" value="Ribosomal_L19"/>
    <property type="match status" value="1"/>
</dbReference>
<proteinExistence type="inferred from homology"/>
<keyword evidence="8" id="KW-1185">Reference proteome</keyword>
<dbReference type="InterPro" id="IPR001857">
    <property type="entry name" value="Ribosomal_bL19"/>
</dbReference>
<evidence type="ECO:0000256" key="3">
    <source>
        <dbReference type="ARBA" id="ARBA00023274"/>
    </source>
</evidence>
<name>A0A849P749_9BURK</name>
<gene>
    <name evidence="5 7" type="primary">rplS</name>
    <name evidence="7" type="ORF">HKX39_04150</name>
</gene>
<dbReference type="RefSeq" id="WP_171680052.1">
    <property type="nucleotide sequence ID" value="NZ_JABGBN010000002.1"/>
</dbReference>
<evidence type="ECO:0000256" key="4">
    <source>
        <dbReference type="ARBA" id="ARBA00035171"/>
    </source>
</evidence>
<dbReference type="GO" id="GO:0003735">
    <property type="term" value="F:structural constituent of ribosome"/>
    <property type="evidence" value="ECO:0007669"/>
    <property type="project" value="InterPro"/>
</dbReference>
<evidence type="ECO:0000256" key="5">
    <source>
        <dbReference type="HAMAP-Rule" id="MF_00402"/>
    </source>
</evidence>
<evidence type="ECO:0000256" key="1">
    <source>
        <dbReference type="ARBA" id="ARBA00005781"/>
    </source>
</evidence>
<dbReference type="InterPro" id="IPR038657">
    <property type="entry name" value="Ribosomal_bL19_sf"/>
</dbReference>
<evidence type="ECO:0000313" key="8">
    <source>
        <dbReference type="Proteomes" id="UP000537862"/>
    </source>
</evidence>